<protein>
    <submittedName>
        <fullName evidence="3">CHAP domain-containing protein</fullName>
    </submittedName>
</protein>
<comment type="caution">
    <text evidence="3">The sequence shown here is derived from an EMBL/GenBank/DDBJ whole genome shotgun (WGS) entry which is preliminary data.</text>
</comment>
<name>A0A6N8JEU8_9BACT</name>
<dbReference type="SUPFAM" id="SSF47090">
    <property type="entry name" value="PGBD-like"/>
    <property type="match status" value="2"/>
</dbReference>
<dbReference type="RefSeq" id="WP_157301428.1">
    <property type="nucleotide sequence ID" value="NZ_BAAAZB010000002.1"/>
</dbReference>
<evidence type="ECO:0000256" key="1">
    <source>
        <dbReference type="SAM" id="MobiDB-lite"/>
    </source>
</evidence>
<gene>
    <name evidence="3" type="ORF">GO495_19700</name>
</gene>
<dbReference type="InterPro" id="IPR036365">
    <property type="entry name" value="PGBD-like_sf"/>
</dbReference>
<feature type="domain" description="Peptidoglycan binding-like" evidence="2">
    <location>
        <begin position="252"/>
        <end position="308"/>
    </location>
</feature>
<keyword evidence="4" id="KW-1185">Reference proteome</keyword>
<feature type="domain" description="Peptidoglycan binding-like" evidence="2">
    <location>
        <begin position="171"/>
        <end position="225"/>
    </location>
</feature>
<sequence>MSRESILATAAAENGTKESPKESNRTKYGKWYGLDGVKWCAIFVSFVYDHAGNPLEQIDSVHGYQACQSGYNFWKRKGRLTKDPQPADIVLYDWDGDGVCDHTGIFVRWIDAGKTKFEAWEGNTTQGNDSDGGEVMLRTRNRSTVRAFVSPLALENASPLNNNDVLERGDSGTDVVVLQKMLFDLHFKITVDGDFGPETENVVRQFQEKHHLAVTGKVTTELFGAIQEEVNQPRIADPKFTTGSYLRNGDAGSAVLAIQKALNKKGANPKLEENGVFQSATLSAVKEFQQQKGLEVDGIVGPLTFTALGINNTVAMVA</sequence>
<reference evidence="3 4" key="1">
    <citation type="submission" date="2019-12" db="EMBL/GenBank/DDBJ databases">
        <title>The draft genomic sequence of strain Chitinophaga oryziterrae JCM 16595.</title>
        <authorList>
            <person name="Zhang X."/>
        </authorList>
    </citation>
    <scope>NUCLEOTIDE SEQUENCE [LARGE SCALE GENOMIC DNA]</scope>
    <source>
        <strain evidence="3 4">JCM 16595</strain>
    </source>
</reference>
<feature type="region of interest" description="Disordered" evidence="1">
    <location>
        <begin position="1"/>
        <end position="24"/>
    </location>
</feature>
<dbReference type="OrthoDB" id="5623159at2"/>
<accession>A0A6N8JEU8</accession>
<dbReference type="InterPro" id="IPR036366">
    <property type="entry name" value="PGBDSf"/>
</dbReference>
<evidence type="ECO:0000313" key="4">
    <source>
        <dbReference type="Proteomes" id="UP000468388"/>
    </source>
</evidence>
<evidence type="ECO:0000313" key="3">
    <source>
        <dbReference type="EMBL" id="MVT42829.1"/>
    </source>
</evidence>
<dbReference type="AlphaFoldDB" id="A0A6N8JEU8"/>
<organism evidence="3 4">
    <name type="scientific">Chitinophaga oryziterrae</name>
    <dbReference type="NCBI Taxonomy" id="1031224"/>
    <lineage>
        <taxon>Bacteria</taxon>
        <taxon>Pseudomonadati</taxon>
        <taxon>Bacteroidota</taxon>
        <taxon>Chitinophagia</taxon>
        <taxon>Chitinophagales</taxon>
        <taxon>Chitinophagaceae</taxon>
        <taxon>Chitinophaga</taxon>
    </lineage>
</organism>
<evidence type="ECO:0000259" key="2">
    <source>
        <dbReference type="Pfam" id="PF01471"/>
    </source>
</evidence>
<dbReference type="Gene3D" id="1.10.101.10">
    <property type="entry name" value="PGBD-like superfamily/PGBD"/>
    <property type="match status" value="2"/>
</dbReference>
<dbReference type="EMBL" id="WRXO01000005">
    <property type="protein sequence ID" value="MVT42829.1"/>
    <property type="molecule type" value="Genomic_DNA"/>
</dbReference>
<feature type="compositionally biased region" description="Basic and acidic residues" evidence="1">
    <location>
        <begin position="15"/>
        <end position="24"/>
    </location>
</feature>
<dbReference type="Proteomes" id="UP000468388">
    <property type="component" value="Unassembled WGS sequence"/>
</dbReference>
<dbReference type="InterPro" id="IPR002477">
    <property type="entry name" value="Peptidoglycan-bd-like"/>
</dbReference>
<dbReference type="Pfam" id="PF01471">
    <property type="entry name" value="PG_binding_1"/>
    <property type="match status" value="2"/>
</dbReference>
<proteinExistence type="predicted"/>